<organism evidence="1 2">
    <name type="scientific">Meloidogyne enterolobii</name>
    <name type="common">Root-knot nematode worm</name>
    <name type="synonym">Meloidogyne mayaguensis</name>
    <dbReference type="NCBI Taxonomy" id="390850"/>
    <lineage>
        <taxon>Eukaryota</taxon>
        <taxon>Metazoa</taxon>
        <taxon>Ecdysozoa</taxon>
        <taxon>Nematoda</taxon>
        <taxon>Chromadorea</taxon>
        <taxon>Rhabditida</taxon>
        <taxon>Tylenchina</taxon>
        <taxon>Tylenchomorpha</taxon>
        <taxon>Tylenchoidea</taxon>
        <taxon>Meloidogynidae</taxon>
        <taxon>Meloidogyninae</taxon>
        <taxon>Meloidogyne</taxon>
    </lineage>
</organism>
<accession>A0ACB1A0X1</accession>
<protein>
    <submittedName>
        <fullName evidence="1">Uncharacterized protein</fullName>
    </submittedName>
</protein>
<reference evidence="1" key="1">
    <citation type="submission" date="2023-11" db="EMBL/GenBank/DDBJ databases">
        <authorList>
            <person name="Poullet M."/>
        </authorList>
    </citation>
    <scope>NUCLEOTIDE SEQUENCE</scope>
    <source>
        <strain evidence="1">E1834</strain>
    </source>
</reference>
<proteinExistence type="predicted"/>
<evidence type="ECO:0000313" key="1">
    <source>
        <dbReference type="EMBL" id="CAK5084834.1"/>
    </source>
</evidence>
<keyword evidence="2" id="KW-1185">Reference proteome</keyword>
<name>A0ACB1A0X1_MELEN</name>
<dbReference type="Proteomes" id="UP001497535">
    <property type="component" value="Unassembled WGS sequence"/>
</dbReference>
<sequence length="192" mass="22573">MKIFLNFLEKLHKKYIQESSKGKAIALELPQKSEDLTQKGKGILILDEVGKKEKKREEIFGEEKDEKKKVEEDEKKEVKSGEVEEDKGEGRKDDKEVEDIKGKGKEIEEGREEKYVEEDVDSDDDDDDSDDEDDENCDEFASEICRNGIYDTVDYWEKLLEYFREKIEKIVNLRRETDKIYLPKSKSRFSKG</sequence>
<gene>
    <name evidence="1" type="ORF">MENTE1834_LOCUS32243</name>
</gene>
<comment type="caution">
    <text evidence="1">The sequence shown here is derived from an EMBL/GenBank/DDBJ whole genome shotgun (WGS) entry which is preliminary data.</text>
</comment>
<evidence type="ECO:0000313" key="2">
    <source>
        <dbReference type="Proteomes" id="UP001497535"/>
    </source>
</evidence>
<dbReference type="EMBL" id="CAVMJV010000054">
    <property type="protein sequence ID" value="CAK5084834.1"/>
    <property type="molecule type" value="Genomic_DNA"/>
</dbReference>